<reference evidence="1" key="2">
    <citation type="submission" date="2025-09" db="UniProtKB">
        <authorList>
            <consortium name="Ensembl"/>
        </authorList>
    </citation>
    <scope>IDENTIFICATION</scope>
</reference>
<protein>
    <submittedName>
        <fullName evidence="1">Uncharacterized protein</fullName>
    </submittedName>
</protein>
<name>A0A8D2CNY5_SCIVU</name>
<evidence type="ECO:0000313" key="1">
    <source>
        <dbReference type="Ensembl" id="ENSSVLP00005009382.1"/>
    </source>
</evidence>
<dbReference type="Proteomes" id="UP000694564">
    <property type="component" value="Chromosome 6"/>
</dbReference>
<accession>A0A8D2CNY5</accession>
<reference evidence="1" key="1">
    <citation type="submission" date="2025-08" db="UniProtKB">
        <authorList>
            <consortium name="Ensembl"/>
        </authorList>
    </citation>
    <scope>IDENTIFICATION</scope>
</reference>
<evidence type="ECO:0000313" key="2">
    <source>
        <dbReference type="Proteomes" id="UP000694564"/>
    </source>
</evidence>
<dbReference type="Ensembl" id="ENSSVLT00005010387.1">
    <property type="protein sequence ID" value="ENSSVLP00005009382.1"/>
    <property type="gene ID" value="ENSSVLG00005007509.1"/>
</dbReference>
<keyword evidence="2" id="KW-1185">Reference proteome</keyword>
<organism evidence="1 2">
    <name type="scientific">Sciurus vulgaris</name>
    <name type="common">Eurasian red squirrel</name>
    <dbReference type="NCBI Taxonomy" id="55149"/>
    <lineage>
        <taxon>Eukaryota</taxon>
        <taxon>Metazoa</taxon>
        <taxon>Chordata</taxon>
        <taxon>Craniata</taxon>
        <taxon>Vertebrata</taxon>
        <taxon>Euteleostomi</taxon>
        <taxon>Mammalia</taxon>
        <taxon>Eutheria</taxon>
        <taxon>Euarchontoglires</taxon>
        <taxon>Glires</taxon>
        <taxon>Rodentia</taxon>
        <taxon>Sciuromorpha</taxon>
        <taxon>Sciuridae</taxon>
        <taxon>Sciurinae</taxon>
        <taxon>Sciurini</taxon>
        <taxon>Sciurus</taxon>
    </lineage>
</organism>
<sequence>MLQQKALESSDCPKVMVYSSSSSKFQTKWMLQSLAEWQHQWQKPGMLKLEKAMHPLQLGPQMK</sequence>
<dbReference type="AlphaFoldDB" id="A0A8D2CNY5"/>
<proteinExistence type="predicted"/>